<feature type="repeat" description="PPR" evidence="5">
    <location>
        <begin position="1243"/>
        <end position="1278"/>
    </location>
</feature>
<feature type="compositionally biased region" description="Polar residues" evidence="6">
    <location>
        <begin position="987"/>
        <end position="1002"/>
    </location>
</feature>
<dbReference type="InParanoid" id="A0A1Y1UFH2"/>
<dbReference type="STRING" id="4999.A0A1Y1UFH2"/>
<feature type="compositionally biased region" description="Gly residues" evidence="6">
    <location>
        <begin position="56"/>
        <end position="66"/>
    </location>
</feature>
<keyword evidence="8" id="KW-1185">Reference proteome</keyword>
<comment type="function">
    <text evidence="3">Regulates mitochondrial small subunit maturation by controlling 15S rRNA 5'-end processing. Localizes to the 5' precursor of the 15S rRNA in a position that is subsequently occupied by mS47 in the mature yeast mtSSU. Uses structure and sequence-specific RNA recognition, binding to a single-stranded region of the precursor and specifically recognizing bases -6 to -1. The exchange of Ccm1 for mS47 is coupled to the irreversible removal of precursor rRNA that is accompanied by conformational changes of the mitoribosomal proteins uS5m and mS26. These conformational changes signal completion of 5'-end rRNA processing through protection of the mature 5'-end of the 15S rRNA and stabilization of mS47. The removal of the 5' precursor together with the dissociation of Ccm1 may be catalyzed by the 5'-3' exoribonuclease Pet127. Involved in the specific removal of group I introns in mitochondrial encoded transcripts.</text>
</comment>
<feature type="region of interest" description="Disordered" evidence="6">
    <location>
        <begin position="1"/>
        <end position="66"/>
    </location>
</feature>
<evidence type="ECO:0000256" key="2">
    <source>
        <dbReference type="ARBA" id="ARBA00022737"/>
    </source>
</evidence>
<feature type="compositionally biased region" description="Low complexity" evidence="6">
    <location>
        <begin position="1"/>
        <end position="17"/>
    </location>
</feature>
<name>A0A1Y1UFH2_9TREE</name>
<feature type="repeat" description="PPR" evidence="5">
    <location>
        <begin position="1429"/>
        <end position="1459"/>
    </location>
</feature>
<evidence type="ECO:0000256" key="4">
    <source>
        <dbReference type="ARBA" id="ARBA00044511"/>
    </source>
</evidence>
<dbReference type="InterPro" id="IPR002885">
    <property type="entry name" value="PPR_rpt"/>
</dbReference>
<feature type="region of interest" description="Disordered" evidence="6">
    <location>
        <begin position="277"/>
        <end position="342"/>
    </location>
</feature>
<dbReference type="GeneID" id="33557889"/>
<dbReference type="Pfam" id="PF13041">
    <property type="entry name" value="PPR_2"/>
    <property type="match status" value="1"/>
</dbReference>
<evidence type="ECO:0000256" key="1">
    <source>
        <dbReference type="ARBA" id="ARBA00006192"/>
    </source>
</evidence>
<feature type="compositionally biased region" description="Low complexity" evidence="6">
    <location>
        <begin position="211"/>
        <end position="229"/>
    </location>
</feature>
<dbReference type="RefSeq" id="XP_021870355.1">
    <property type="nucleotide sequence ID" value="XM_022016080.1"/>
</dbReference>
<comment type="subunit">
    <text evidence="4">Binds to mitochondrial small subunit 15S rRNA.</text>
</comment>
<evidence type="ECO:0008006" key="9">
    <source>
        <dbReference type="Google" id="ProtNLM"/>
    </source>
</evidence>
<dbReference type="Pfam" id="PF12854">
    <property type="entry name" value="PPR_1"/>
    <property type="match status" value="1"/>
</dbReference>
<reference evidence="7 8" key="1">
    <citation type="submission" date="2017-03" db="EMBL/GenBank/DDBJ databases">
        <title>Widespread Adenine N6-methylation of Active Genes in Fungi.</title>
        <authorList>
            <consortium name="DOE Joint Genome Institute"/>
            <person name="Mondo S.J."/>
            <person name="Dannebaum R.O."/>
            <person name="Kuo R.C."/>
            <person name="Louie K.B."/>
            <person name="Bewick A.J."/>
            <person name="Labutti K."/>
            <person name="Haridas S."/>
            <person name="Kuo A."/>
            <person name="Salamov A."/>
            <person name="Ahrendt S.R."/>
            <person name="Lau R."/>
            <person name="Bowen B.P."/>
            <person name="Lipzen A."/>
            <person name="Sullivan W."/>
            <person name="Andreopoulos W.B."/>
            <person name="Clum A."/>
            <person name="Lindquist E."/>
            <person name="Daum C."/>
            <person name="Northen T.R."/>
            <person name="Ramamoorthy G."/>
            <person name="Schmitz R.J."/>
            <person name="Gryganskyi A."/>
            <person name="Culley D."/>
            <person name="Magnuson J."/>
            <person name="James T.Y."/>
            <person name="O'Malley M.A."/>
            <person name="Stajich J.E."/>
            <person name="Spatafora J.W."/>
            <person name="Visel A."/>
            <person name="Grigoriev I.V."/>
        </authorList>
    </citation>
    <scope>NUCLEOTIDE SEQUENCE [LARGE SCALE GENOMIC DNA]</scope>
    <source>
        <strain evidence="7 8">NRRL Y-17943</strain>
    </source>
</reference>
<evidence type="ECO:0000256" key="5">
    <source>
        <dbReference type="PROSITE-ProRule" id="PRU00708"/>
    </source>
</evidence>
<dbReference type="PANTHER" id="PTHR47447:SF17">
    <property type="entry name" value="OS12G0638900 PROTEIN"/>
    <property type="match status" value="1"/>
</dbReference>
<dbReference type="PROSITE" id="PS51375">
    <property type="entry name" value="PPR"/>
    <property type="match status" value="3"/>
</dbReference>
<feature type="region of interest" description="Disordered" evidence="6">
    <location>
        <begin position="170"/>
        <end position="239"/>
    </location>
</feature>
<dbReference type="EMBL" id="NBSH01000008">
    <property type="protein sequence ID" value="ORX36254.1"/>
    <property type="molecule type" value="Genomic_DNA"/>
</dbReference>
<protein>
    <recommendedName>
        <fullName evidence="9">Pentacotripeptide-repeat region of PRORP domain-containing protein</fullName>
    </recommendedName>
</protein>
<comment type="similarity">
    <text evidence="1">Belongs to the CCM1 family.</text>
</comment>
<evidence type="ECO:0000256" key="6">
    <source>
        <dbReference type="SAM" id="MobiDB-lite"/>
    </source>
</evidence>
<evidence type="ECO:0000256" key="3">
    <source>
        <dbReference type="ARBA" id="ARBA00044493"/>
    </source>
</evidence>
<organism evidence="7 8">
    <name type="scientific">Kockovaella imperatae</name>
    <dbReference type="NCBI Taxonomy" id="4999"/>
    <lineage>
        <taxon>Eukaryota</taxon>
        <taxon>Fungi</taxon>
        <taxon>Dikarya</taxon>
        <taxon>Basidiomycota</taxon>
        <taxon>Agaricomycotina</taxon>
        <taxon>Tremellomycetes</taxon>
        <taxon>Tremellales</taxon>
        <taxon>Cuniculitremaceae</taxon>
        <taxon>Kockovaella</taxon>
    </lineage>
</organism>
<feature type="compositionally biased region" description="Pro residues" evidence="6">
    <location>
        <begin position="191"/>
        <end position="201"/>
    </location>
</feature>
<feature type="region of interest" description="Disordered" evidence="6">
    <location>
        <begin position="91"/>
        <end position="122"/>
    </location>
</feature>
<accession>A0A1Y1UFH2</accession>
<dbReference type="NCBIfam" id="TIGR00756">
    <property type="entry name" value="PPR"/>
    <property type="match status" value="3"/>
</dbReference>
<dbReference type="Gene3D" id="1.25.40.10">
    <property type="entry name" value="Tetratricopeptide repeat domain"/>
    <property type="match status" value="2"/>
</dbReference>
<sequence>MPIKPLTHLRPLLRLPTSHQPSPEHFSSNPSLLHHLSSSPNQGLSLAGQHAPSSGSAGGSSGAGKAGWGNSGAGAGSGGYTGHGRAFLSLPHTGIVDPSSSITSSPSDDQQRKSSPQAGLLLKHRLARQTRIVQLEEHARKVHREIEARAGSNSRIGVIDLDEFSPPLRQSSLVDTLPEPELSSHSSRLTFPPPVAGPSTPPRHRTPTLQSPSHSRSSTPSQSRSSSRPNALHRSQSSIDLWHVGVPRRMSLRALSTTPEPPLPTEDRNDALDLSVACKDSSEPSRPSTRPTRHLMDLAGADSHRSRPDRTFVRRNSTAYMPQSEPDGSAVEADVSEEHTDRSSSQLSAFIAELENADASVDRVNRLISYFRSKRTPEVLRSQFPDLAEELPLPQRHPRTIYNACLRRMLALRRPGQSISEIVDVYNEMLANHCRPDNRTYVFLFRAFTERAIDVSRAISSWESTKAWEVWCSETFGTELDTAAHKAKDATIQAYRSETNISNACKLVKAIELLGERRNTRRKGDDRPLGMFSYETFQSFLLACSVSSISPQDLEIIKEVYMQQQQGDETINYARVVRFVAVLQQANDLQGVSDLWNLVLQQSGSPRDQDAPEGPKFATYVRAAEAFISLGEIDKGLSILNSVVDDVRAGKYDSADVMTRVSTSLEALVKQNRLDDLLSVHNRFVGAVRSRPEASDSIRTYPNAGLVDALVIRGHWRVAYDLLASFFDGQITSAESPTLPPIHRSRLYAGILRDISQNRVDEGSVVELLEKCAKVARAGSRPLPQDDDVFRLHLQVLIKYDRIDLLPDLFANFVRKRTPTAEHFADLAAIIPLLIQTDSLHIRHVLQIRSAMGKFFSGRQLTPEDALAIGLRYLDGRRKASHLSEVVKTAEQWSSLIEMVLRYSPNEPEMDEVLLQMVEDMQSNLDFASNISNTSPSRQLVERLIHRFGEERGKELTLMAFGQELGSEQLNIWTAMRPLPVPPLSLDGTSAESAESGTTDSQPFRPIRNDMPPMDTNHFTLPPPPEYVDSLPKLSPVGRNFWFSESLSKSIDNQYATSIKSRKPVNTDAIFNQVVNELQQNSKVPGVYTLGKLIENLCRVDSNNPEARQQADLRVRQIYALAQASLQGASPSSRGPWLALENAMIIACCNLGHLEEAGLHRARIIQNGMTPSADAYATMIASAKDTTDDATVATQLWEECQHFGVAPNLYLYNTIISKLSKARKAEAALALFQEMKDKRITPSSVTYGAVINACCRVGDGQSAATLFNEMASQRNFKPRVPPFNTMMQYHLTTSPNRDAVLHYYNGLVSTGVPPSSHTYKLLLDAFAVLPPIDIQSLERIFNELVADRRVPVQGTHWASLITAHGIYNADPDKALAIFRSISAHPTAAVNLGTEPVVWEAILNVTSQQASVDQMEQLHREMIESGAQATAYVYNILIGGYARAGQIDNARSVFNSMGDSVSGVAAPNNHPQLLTSSGHVKPSTITDQPTHVVYREPSTYEAMIRAELSNGTRENAESVLRMMEARCYPVAVFMRAEHLISDHNVSVPWHRPS</sequence>
<evidence type="ECO:0000313" key="7">
    <source>
        <dbReference type="EMBL" id="ORX36254.1"/>
    </source>
</evidence>
<feature type="compositionally biased region" description="Low complexity" evidence="6">
    <location>
        <begin position="27"/>
        <end position="55"/>
    </location>
</feature>
<feature type="compositionally biased region" description="Basic and acidic residues" evidence="6">
    <location>
        <begin position="302"/>
        <end position="312"/>
    </location>
</feature>
<dbReference type="PANTHER" id="PTHR47447">
    <property type="entry name" value="OS03G0856100 PROTEIN"/>
    <property type="match status" value="1"/>
</dbReference>
<feature type="compositionally biased region" description="Low complexity" evidence="6">
    <location>
        <begin position="97"/>
        <end position="108"/>
    </location>
</feature>
<proteinExistence type="inferred from homology"/>
<dbReference type="Proteomes" id="UP000193218">
    <property type="component" value="Unassembled WGS sequence"/>
</dbReference>
<keyword evidence="2" id="KW-0677">Repeat</keyword>
<evidence type="ECO:0000313" key="8">
    <source>
        <dbReference type="Proteomes" id="UP000193218"/>
    </source>
</evidence>
<dbReference type="InterPro" id="IPR011990">
    <property type="entry name" value="TPR-like_helical_dom_sf"/>
</dbReference>
<feature type="region of interest" description="Disordered" evidence="6">
    <location>
        <begin position="984"/>
        <end position="1007"/>
    </location>
</feature>
<feature type="repeat" description="PPR" evidence="5">
    <location>
        <begin position="1208"/>
        <end position="1242"/>
    </location>
</feature>
<comment type="caution">
    <text evidence="7">The sequence shown here is derived from an EMBL/GenBank/DDBJ whole genome shotgun (WGS) entry which is preliminary data.</text>
</comment>
<dbReference type="OrthoDB" id="411857at2759"/>
<gene>
    <name evidence="7" type="ORF">BD324DRAFT_628072</name>
</gene>